<name>A0A0Q0FE35_9PSED</name>
<feature type="region of interest" description="Disordered" evidence="5">
    <location>
        <begin position="427"/>
        <end position="447"/>
    </location>
</feature>
<comment type="subcellular location">
    <subcellularLocation>
        <location evidence="1">Membrane</location>
    </subcellularLocation>
</comment>
<evidence type="ECO:0000256" key="5">
    <source>
        <dbReference type="SAM" id="MobiDB-lite"/>
    </source>
</evidence>
<protein>
    <recommendedName>
        <fullName evidence="7">Type II/III secretion system secretin-like domain-containing protein</fullName>
    </recommendedName>
</protein>
<feature type="domain" description="Type II/III secretion system secretin-like" evidence="7">
    <location>
        <begin position="259"/>
        <end position="422"/>
    </location>
</feature>
<proteinExistence type="inferred from homology"/>
<dbReference type="InterPro" id="IPR038591">
    <property type="entry name" value="NolW-like_sf"/>
</dbReference>
<evidence type="ECO:0000256" key="6">
    <source>
        <dbReference type="SAM" id="SignalP"/>
    </source>
</evidence>
<keyword evidence="3" id="KW-0472">Membrane</keyword>
<reference evidence="8 9" key="1">
    <citation type="submission" date="2015-09" db="EMBL/GenBank/DDBJ databases">
        <title>Genome announcement of multiple Pseudomonas syringae strains.</title>
        <authorList>
            <person name="Thakur S."/>
            <person name="Wang P.W."/>
            <person name="Gong Y."/>
            <person name="Weir B.S."/>
            <person name="Guttman D.S."/>
        </authorList>
    </citation>
    <scope>NUCLEOTIDE SEQUENCE [LARGE SCALE GENOMIC DNA]</scope>
    <source>
        <strain evidence="8 9">ICMP3963</strain>
    </source>
</reference>
<evidence type="ECO:0000256" key="2">
    <source>
        <dbReference type="ARBA" id="ARBA00022729"/>
    </source>
</evidence>
<sequence>MRGFFLLLVLLFSSAAFADRVEFADSPLGDVIGFLAPKLERPVVIGADLSNKRISLYGSYDSPQQLESLLQRAVESVGLHYVISDEVATISSVVMPGPSAKFVPPDFLKSDIDSPVAIAMPADTEPKIDPPMINHVYTLRHAQSSFALDVLLPHLTALRGDERPILMALPTSNSLVFSGTQAQFDLMNVLIPEIDRPRQQVLITAVVAELSDNDYRSLGANFKGAFGNLSAGSLTLANRSDLGIELTFSGPRLSAFVQAIQDSGNNRVLSTPQLLVLNREKASIVVGQNVPFLTGTTTSAATPADNPYQTITRQDVGLTLDVVPFITPNGEVELDIKQSASSVSNDRTASDVITNTRRLNTKIQLHDGDGVLLGGLRQQITEEAVSGIPLLRDIPGVGRLFEYRSTSNRSTNLVVLISARVFQNSTPTQKNGVESSSRLKSALNLPN</sequence>
<comment type="similarity">
    <text evidence="4">Belongs to the bacterial secretin family.</text>
</comment>
<dbReference type="GO" id="GO:0015627">
    <property type="term" value="C:type II protein secretion system complex"/>
    <property type="evidence" value="ECO:0007669"/>
    <property type="project" value="TreeGrafter"/>
</dbReference>
<evidence type="ECO:0000313" key="9">
    <source>
        <dbReference type="Proteomes" id="UP000050317"/>
    </source>
</evidence>
<dbReference type="PANTHER" id="PTHR30332:SF24">
    <property type="entry name" value="SECRETIN GSPD-RELATED"/>
    <property type="match status" value="1"/>
</dbReference>
<dbReference type="GO" id="GO:0016020">
    <property type="term" value="C:membrane"/>
    <property type="evidence" value="ECO:0007669"/>
    <property type="project" value="UniProtKB-SubCell"/>
</dbReference>
<keyword evidence="2 6" id="KW-0732">Signal</keyword>
<dbReference type="Gene3D" id="3.30.1370.120">
    <property type="match status" value="1"/>
</dbReference>
<dbReference type="InterPro" id="IPR001775">
    <property type="entry name" value="GspD/PilQ"/>
</dbReference>
<dbReference type="PANTHER" id="PTHR30332">
    <property type="entry name" value="PROBABLE GENERAL SECRETION PATHWAY PROTEIN D"/>
    <property type="match status" value="1"/>
</dbReference>
<feature type="chain" id="PRO_5006178587" description="Type II/III secretion system secretin-like domain-containing protein" evidence="6">
    <location>
        <begin position="19"/>
        <end position="447"/>
    </location>
</feature>
<evidence type="ECO:0000259" key="7">
    <source>
        <dbReference type="Pfam" id="PF00263"/>
    </source>
</evidence>
<evidence type="ECO:0000256" key="4">
    <source>
        <dbReference type="RuleBase" id="RU004003"/>
    </source>
</evidence>
<dbReference type="PRINTS" id="PR01032">
    <property type="entry name" value="PHAGEIV"/>
</dbReference>
<dbReference type="PRINTS" id="PR00811">
    <property type="entry name" value="BCTERIALGSPD"/>
</dbReference>
<dbReference type="GO" id="GO:0009306">
    <property type="term" value="P:protein secretion"/>
    <property type="evidence" value="ECO:0007669"/>
    <property type="project" value="InterPro"/>
</dbReference>
<dbReference type="InterPro" id="IPR050810">
    <property type="entry name" value="Bact_Secretion_Sys_Channel"/>
</dbReference>
<dbReference type="PATRIC" id="fig|251703.9.peg.2316"/>
<dbReference type="InterPro" id="IPR004846">
    <property type="entry name" value="T2SS/T3SS_dom"/>
</dbReference>
<comment type="caution">
    <text evidence="8">The sequence shown here is derived from an EMBL/GenBank/DDBJ whole genome shotgun (WGS) entry which is preliminary data.</text>
</comment>
<evidence type="ECO:0000256" key="1">
    <source>
        <dbReference type="ARBA" id="ARBA00004370"/>
    </source>
</evidence>
<feature type="signal peptide" evidence="6">
    <location>
        <begin position="1"/>
        <end position="18"/>
    </location>
</feature>
<dbReference type="RefSeq" id="WP_020342999.1">
    <property type="nucleotide sequence ID" value="NZ_JYHK01000089.1"/>
</dbReference>
<organism evidence="8 9">
    <name type="scientific">Pseudomonas syringae pv. viburni</name>
    <dbReference type="NCBI Taxonomy" id="251703"/>
    <lineage>
        <taxon>Bacteria</taxon>
        <taxon>Pseudomonadati</taxon>
        <taxon>Pseudomonadota</taxon>
        <taxon>Gammaproteobacteria</taxon>
        <taxon>Pseudomonadales</taxon>
        <taxon>Pseudomonadaceae</taxon>
        <taxon>Pseudomonas</taxon>
    </lineage>
</organism>
<gene>
    <name evidence="8" type="ORF">ALO40_200277</name>
</gene>
<evidence type="ECO:0000313" key="8">
    <source>
        <dbReference type="EMBL" id="KPZ21739.1"/>
    </source>
</evidence>
<dbReference type="EMBL" id="LJRR01000094">
    <property type="protein sequence ID" value="KPZ21739.1"/>
    <property type="molecule type" value="Genomic_DNA"/>
</dbReference>
<dbReference type="Pfam" id="PF00263">
    <property type="entry name" value="Secretin"/>
    <property type="match status" value="1"/>
</dbReference>
<dbReference type="AlphaFoldDB" id="A0A0Q0FE35"/>
<evidence type="ECO:0000256" key="3">
    <source>
        <dbReference type="ARBA" id="ARBA00023136"/>
    </source>
</evidence>
<accession>A0A0Q0FE35</accession>
<dbReference type="Proteomes" id="UP000050317">
    <property type="component" value="Unassembled WGS sequence"/>
</dbReference>